<evidence type="ECO:0000256" key="2">
    <source>
        <dbReference type="ARBA" id="ARBA00005203"/>
    </source>
</evidence>
<feature type="domain" description="Aminotransferase class I/classII large" evidence="14">
    <location>
        <begin position="55"/>
        <end position="416"/>
    </location>
</feature>
<evidence type="ECO:0000256" key="8">
    <source>
        <dbReference type="ARBA" id="ARBA00022679"/>
    </source>
</evidence>
<dbReference type="PIRSF" id="PIRSF000517">
    <property type="entry name" value="Tyr_transaminase"/>
    <property type="match status" value="1"/>
</dbReference>
<evidence type="ECO:0000256" key="13">
    <source>
        <dbReference type="PIRNR" id="PIRNR000517"/>
    </source>
</evidence>
<evidence type="ECO:0000256" key="7">
    <source>
        <dbReference type="ARBA" id="ARBA00022576"/>
    </source>
</evidence>
<dbReference type="EMBL" id="JADAQX010000341">
    <property type="protein sequence ID" value="KAF8820619.1"/>
    <property type="molecule type" value="Genomic_DNA"/>
</dbReference>
<comment type="similarity">
    <text evidence="3 13">Belongs to the class-I pyridoxal-phosphate-dependent aminotransferase family.</text>
</comment>
<evidence type="ECO:0000313" key="16">
    <source>
        <dbReference type="Proteomes" id="UP000823046"/>
    </source>
</evidence>
<protein>
    <recommendedName>
        <fullName evidence="6">Tyrosine aminotransferase</fullName>
        <ecNumber evidence="5">2.6.1.5</ecNumber>
    </recommendedName>
    <alternativeName>
        <fullName evidence="11">L-tyrosine:2-oxoglutarate aminotransferase</fullName>
    </alternativeName>
</protein>
<comment type="catalytic activity">
    <reaction evidence="12">
        <text>L-tyrosine + 2-oxoglutarate = 3-(4-hydroxyphenyl)pyruvate + L-glutamate</text>
        <dbReference type="Rhea" id="RHEA:15093"/>
        <dbReference type="ChEBI" id="CHEBI:16810"/>
        <dbReference type="ChEBI" id="CHEBI:29985"/>
        <dbReference type="ChEBI" id="CHEBI:36242"/>
        <dbReference type="ChEBI" id="CHEBI:58315"/>
        <dbReference type="EC" id="2.6.1.5"/>
    </reaction>
</comment>
<keyword evidence="10 13" id="KW-0663">Pyridoxal phosphate</keyword>
<keyword evidence="8" id="KW-0808">Transferase</keyword>
<sequence length="426" mass="47450">MSTRTLQQMEKVATQQASNVALAQSIRQSNTAKNTFNPIRNIVEKIKITPNPQKKMITLTIGDPTRSGCFTVPHFINDRIHSNLDAFTYNGYEASTGIVTAREAVAQKCSVDNYPVGVQDVLLASGCSQALDLAIAAVANPGGDVVLLPRPGFPLYRTICDSRGISTRYYDLDPSKDWEVNLEHLKSLFDSSVKLLLVSSPGNPTGAVYSRQHLKEILRVAEEFKVPILSDEVYAHMAFRPFQYYSMASLSSTVPIIEVGGLAKRFMVPGWRLGWIVIHDRLESLSEIREGLHNLSQIILGPSTLIQSVVAPLLYETPESYFKETLESLQQRADTVVEALHDIPGLKVLSPQGAMYCMVQIDPSKLGCKDDVIFTQKLLEEESVFVLPGQCFQIPNFFRIVTANSIPSLKEACHRIRLFCEKHHQK</sequence>
<dbReference type="InterPro" id="IPR015421">
    <property type="entry name" value="PyrdxlP-dep_Trfase_major"/>
</dbReference>
<evidence type="ECO:0000259" key="14">
    <source>
        <dbReference type="Pfam" id="PF00155"/>
    </source>
</evidence>
<evidence type="ECO:0000256" key="9">
    <source>
        <dbReference type="ARBA" id="ARBA00022878"/>
    </source>
</evidence>
<evidence type="ECO:0000256" key="12">
    <source>
        <dbReference type="ARBA" id="ARBA00047798"/>
    </source>
</evidence>
<evidence type="ECO:0000256" key="5">
    <source>
        <dbReference type="ARBA" id="ARBA00012749"/>
    </source>
</evidence>
<dbReference type="InterPro" id="IPR005957">
    <property type="entry name" value="Tyrosine_aminoTrfase"/>
</dbReference>
<keyword evidence="16" id="KW-1185">Reference proteome</keyword>
<dbReference type="InterPro" id="IPR004839">
    <property type="entry name" value="Aminotransferase_I/II_large"/>
</dbReference>
<dbReference type="PANTHER" id="PTHR45744">
    <property type="entry name" value="TYROSINE AMINOTRANSFERASE"/>
    <property type="match status" value="1"/>
</dbReference>
<gene>
    <name evidence="15" type="ORF">IE077_002992</name>
</gene>
<name>A0ABQ7J9K9_9APIC</name>
<dbReference type="InterPro" id="IPR015422">
    <property type="entry name" value="PyrdxlP-dep_Trfase_small"/>
</dbReference>
<dbReference type="GO" id="GO:0008483">
    <property type="term" value="F:transaminase activity"/>
    <property type="evidence" value="ECO:0007669"/>
    <property type="project" value="UniProtKB-KW"/>
</dbReference>
<keyword evidence="7 15" id="KW-0032">Aminotransferase</keyword>
<dbReference type="CDD" id="cd00609">
    <property type="entry name" value="AAT_like"/>
    <property type="match status" value="1"/>
</dbReference>
<dbReference type="Proteomes" id="UP000823046">
    <property type="component" value="Unassembled WGS sequence"/>
</dbReference>
<accession>A0ABQ7J9K9</accession>
<evidence type="ECO:0000256" key="11">
    <source>
        <dbReference type="ARBA" id="ARBA00031696"/>
    </source>
</evidence>
<comment type="subunit">
    <text evidence="4">Homodimer.</text>
</comment>
<dbReference type="SUPFAM" id="SSF53383">
    <property type="entry name" value="PLP-dependent transferases"/>
    <property type="match status" value="1"/>
</dbReference>
<evidence type="ECO:0000256" key="6">
    <source>
        <dbReference type="ARBA" id="ARBA00015959"/>
    </source>
</evidence>
<organism evidence="15 16">
    <name type="scientific">Cardiosporidium cionae</name>
    <dbReference type="NCBI Taxonomy" id="476202"/>
    <lineage>
        <taxon>Eukaryota</taxon>
        <taxon>Sar</taxon>
        <taxon>Alveolata</taxon>
        <taxon>Apicomplexa</taxon>
        <taxon>Aconoidasida</taxon>
        <taxon>Nephromycida</taxon>
        <taxon>Cardiosporidium</taxon>
    </lineage>
</organism>
<evidence type="ECO:0000256" key="1">
    <source>
        <dbReference type="ARBA" id="ARBA00001933"/>
    </source>
</evidence>
<dbReference type="Pfam" id="PF00155">
    <property type="entry name" value="Aminotran_1_2"/>
    <property type="match status" value="1"/>
</dbReference>
<keyword evidence="9" id="KW-0828">Tyrosine catabolism</keyword>
<evidence type="ECO:0000313" key="15">
    <source>
        <dbReference type="EMBL" id="KAF8820619.1"/>
    </source>
</evidence>
<dbReference type="NCBIfam" id="TIGR01265">
    <property type="entry name" value="tyr_nico_aTase"/>
    <property type="match status" value="1"/>
</dbReference>
<dbReference type="NCBIfam" id="TIGR01264">
    <property type="entry name" value="tyr_amTase_E"/>
    <property type="match status" value="1"/>
</dbReference>
<evidence type="ECO:0000256" key="4">
    <source>
        <dbReference type="ARBA" id="ARBA00011738"/>
    </source>
</evidence>
<comment type="pathway">
    <text evidence="2">Amino-acid degradation; L-phenylalanine degradation; acetoacetate and fumarate from L-phenylalanine: step 2/6.</text>
</comment>
<comment type="caution">
    <text evidence="15">The sequence shown here is derived from an EMBL/GenBank/DDBJ whole genome shotgun (WGS) entry which is preliminary data.</text>
</comment>
<dbReference type="InterPro" id="IPR005958">
    <property type="entry name" value="TyrNic_aminoTrfase"/>
</dbReference>
<comment type="cofactor">
    <cofactor evidence="1 13">
        <name>pyridoxal 5'-phosphate</name>
        <dbReference type="ChEBI" id="CHEBI:597326"/>
    </cofactor>
</comment>
<proteinExistence type="inferred from homology"/>
<dbReference type="Gene3D" id="3.90.1150.10">
    <property type="entry name" value="Aspartate Aminotransferase, domain 1"/>
    <property type="match status" value="1"/>
</dbReference>
<dbReference type="PANTHER" id="PTHR45744:SF2">
    <property type="entry name" value="TYROSINE AMINOTRANSFERASE"/>
    <property type="match status" value="1"/>
</dbReference>
<reference evidence="15 16" key="1">
    <citation type="journal article" date="2020" name="bioRxiv">
        <title>Metabolic contributions of an alphaproteobacterial endosymbiont in the apicomplexan Cardiosporidium cionae.</title>
        <authorList>
            <person name="Hunter E.S."/>
            <person name="Paight C.J."/>
            <person name="Lane C.E."/>
        </authorList>
    </citation>
    <scope>NUCLEOTIDE SEQUENCE [LARGE SCALE GENOMIC DNA]</scope>
    <source>
        <strain evidence="15">ESH_2018</strain>
    </source>
</reference>
<dbReference type="InterPro" id="IPR015424">
    <property type="entry name" value="PyrdxlP-dep_Trfase"/>
</dbReference>
<evidence type="ECO:0000256" key="10">
    <source>
        <dbReference type="ARBA" id="ARBA00022898"/>
    </source>
</evidence>
<evidence type="ECO:0000256" key="3">
    <source>
        <dbReference type="ARBA" id="ARBA00007441"/>
    </source>
</evidence>
<dbReference type="EC" id="2.6.1.5" evidence="5"/>
<dbReference type="Gene3D" id="3.40.640.10">
    <property type="entry name" value="Type I PLP-dependent aspartate aminotransferase-like (Major domain)"/>
    <property type="match status" value="1"/>
</dbReference>